<proteinExistence type="predicted"/>
<sequence length="56" mass="6530">MLVSLLFPLILYDNYIIHQKGVFVNYNLYDTSVSYYSSKLFSGFIKDLIESDLKLS</sequence>
<evidence type="ECO:0000313" key="1">
    <source>
        <dbReference type="EMBL" id="DAF42748.1"/>
    </source>
</evidence>
<name>A0A8S5RVG0_9CAUD</name>
<organism evidence="1">
    <name type="scientific">Siphoviridae sp. ctHip2</name>
    <dbReference type="NCBI Taxonomy" id="2827830"/>
    <lineage>
        <taxon>Viruses</taxon>
        <taxon>Duplodnaviria</taxon>
        <taxon>Heunggongvirae</taxon>
        <taxon>Uroviricota</taxon>
        <taxon>Caudoviricetes</taxon>
    </lineage>
</organism>
<reference evidence="1" key="1">
    <citation type="journal article" date="2021" name="Proc. Natl. Acad. Sci. U.S.A.">
        <title>A Catalog of Tens of Thousands of Viruses from Human Metagenomes Reveals Hidden Associations with Chronic Diseases.</title>
        <authorList>
            <person name="Tisza M.J."/>
            <person name="Buck C.B."/>
        </authorList>
    </citation>
    <scope>NUCLEOTIDE SEQUENCE</scope>
    <source>
        <strain evidence="1">CtHip2</strain>
    </source>
</reference>
<dbReference type="EMBL" id="BK032497">
    <property type="protein sequence ID" value="DAF42748.1"/>
    <property type="molecule type" value="Genomic_DNA"/>
</dbReference>
<protein>
    <submittedName>
        <fullName evidence="1">Uncharacterized protein</fullName>
    </submittedName>
</protein>
<accession>A0A8S5RVG0</accession>